<dbReference type="RefSeq" id="XP_066077004.1">
    <property type="nucleotide sequence ID" value="XM_066220907.1"/>
</dbReference>
<dbReference type="PROSITE" id="PS00018">
    <property type="entry name" value="EF_HAND_1"/>
    <property type="match status" value="2"/>
</dbReference>
<keyword evidence="1" id="KW-0479">Metal-binding</keyword>
<protein>
    <recommendedName>
        <fullName evidence="5">EF-hand domain-containing protein</fullName>
    </recommendedName>
</protein>
<evidence type="ECO:0000256" key="2">
    <source>
        <dbReference type="ARBA" id="ARBA00022737"/>
    </source>
</evidence>
<dbReference type="PROSITE" id="PS50222">
    <property type="entry name" value="EF_HAND_2"/>
    <property type="match status" value="3"/>
</dbReference>
<evidence type="ECO:0000313" key="6">
    <source>
        <dbReference type="EMBL" id="WWC90241.1"/>
    </source>
</evidence>
<dbReference type="InterPro" id="IPR018247">
    <property type="entry name" value="EF_Hand_1_Ca_BS"/>
</dbReference>
<feature type="domain" description="EF-hand" evidence="5">
    <location>
        <begin position="57"/>
        <end position="92"/>
    </location>
</feature>
<accession>A0AAX4JXV7</accession>
<proteinExistence type="predicted"/>
<feature type="compositionally biased region" description="Low complexity" evidence="4">
    <location>
        <begin position="23"/>
        <end position="47"/>
    </location>
</feature>
<name>A0AAX4JXV7_9TREE</name>
<dbReference type="Pfam" id="PF13499">
    <property type="entry name" value="EF-hand_7"/>
    <property type="match status" value="2"/>
</dbReference>
<feature type="domain" description="EF-hand" evidence="5">
    <location>
        <begin position="165"/>
        <end position="198"/>
    </location>
</feature>
<evidence type="ECO:0000259" key="5">
    <source>
        <dbReference type="PROSITE" id="PS50222"/>
    </source>
</evidence>
<feature type="compositionally biased region" description="Basic residues" evidence="4">
    <location>
        <begin position="1"/>
        <end position="11"/>
    </location>
</feature>
<dbReference type="AlphaFoldDB" id="A0AAX4JXV7"/>
<feature type="region of interest" description="Disordered" evidence="4">
    <location>
        <begin position="1"/>
        <end position="57"/>
    </location>
</feature>
<dbReference type="Proteomes" id="UP001355207">
    <property type="component" value="Chromosome 6"/>
</dbReference>
<dbReference type="Gene3D" id="1.10.238.10">
    <property type="entry name" value="EF-hand"/>
    <property type="match status" value="2"/>
</dbReference>
<dbReference type="EMBL" id="CP144103">
    <property type="protein sequence ID" value="WWC90241.1"/>
    <property type="molecule type" value="Genomic_DNA"/>
</dbReference>
<keyword evidence="2" id="KW-0677">Repeat</keyword>
<keyword evidence="3" id="KW-0106">Calcium</keyword>
<dbReference type="SUPFAM" id="SSF47473">
    <property type="entry name" value="EF-hand"/>
    <property type="match status" value="1"/>
</dbReference>
<dbReference type="InterPro" id="IPR050145">
    <property type="entry name" value="Centrin_CML-like"/>
</dbReference>
<dbReference type="PANTHER" id="PTHR23050">
    <property type="entry name" value="CALCIUM BINDING PROTEIN"/>
    <property type="match status" value="1"/>
</dbReference>
<dbReference type="FunFam" id="1.10.238.10:FF:000077">
    <property type="entry name" value="Centrin 1"/>
    <property type="match status" value="1"/>
</dbReference>
<evidence type="ECO:0000256" key="1">
    <source>
        <dbReference type="ARBA" id="ARBA00022723"/>
    </source>
</evidence>
<evidence type="ECO:0000256" key="3">
    <source>
        <dbReference type="ARBA" id="ARBA00022837"/>
    </source>
</evidence>
<dbReference type="GeneID" id="91095844"/>
<evidence type="ECO:0000256" key="4">
    <source>
        <dbReference type="SAM" id="MobiDB-lite"/>
    </source>
</evidence>
<dbReference type="GO" id="GO:0005825">
    <property type="term" value="C:half bridge of spindle pole body"/>
    <property type="evidence" value="ECO:0007669"/>
    <property type="project" value="UniProtKB-ARBA"/>
</dbReference>
<sequence>MSHYTKPKPRRPPGGVGVGVGSTGTSNQIHPSTSSSSTNHHIGNNSRNGGGGGLTEDQKGEIKEAFELFDIDKDGAIDYHELKVSLRALGFDLKKSEVMKLLKDHGGDDGLMDFINFERIMTEKILSRNPETELRRAFELFDDDRTGRISLKNLKRVARELGENLGEEELQAMIDEFDLDQDGEINLDEFLAIMLDGE</sequence>
<dbReference type="GO" id="GO:0005509">
    <property type="term" value="F:calcium ion binding"/>
    <property type="evidence" value="ECO:0007669"/>
    <property type="project" value="InterPro"/>
</dbReference>
<keyword evidence="7" id="KW-1185">Reference proteome</keyword>
<dbReference type="CDD" id="cd00051">
    <property type="entry name" value="EFh"/>
    <property type="match status" value="1"/>
</dbReference>
<gene>
    <name evidence="6" type="ORF">L201_005174</name>
</gene>
<dbReference type="InterPro" id="IPR011992">
    <property type="entry name" value="EF-hand-dom_pair"/>
</dbReference>
<organism evidence="6 7">
    <name type="scientific">Kwoniella dendrophila CBS 6074</name>
    <dbReference type="NCBI Taxonomy" id="1295534"/>
    <lineage>
        <taxon>Eukaryota</taxon>
        <taxon>Fungi</taxon>
        <taxon>Dikarya</taxon>
        <taxon>Basidiomycota</taxon>
        <taxon>Agaricomycotina</taxon>
        <taxon>Tremellomycetes</taxon>
        <taxon>Tremellales</taxon>
        <taxon>Cryptococcaceae</taxon>
        <taxon>Kwoniella</taxon>
    </lineage>
</organism>
<dbReference type="GO" id="GO:0030474">
    <property type="term" value="P:spindle pole body duplication"/>
    <property type="evidence" value="ECO:0007669"/>
    <property type="project" value="UniProtKB-ARBA"/>
</dbReference>
<reference evidence="6 7" key="1">
    <citation type="submission" date="2024-01" db="EMBL/GenBank/DDBJ databases">
        <title>Comparative genomics of Cryptococcus and Kwoniella reveals pathogenesis evolution and contrasting modes of karyotype evolution via chromosome fusion or intercentromeric recombination.</title>
        <authorList>
            <person name="Coelho M.A."/>
            <person name="David-Palma M."/>
            <person name="Shea T."/>
            <person name="Bowers K."/>
            <person name="McGinley-Smith S."/>
            <person name="Mohammad A.W."/>
            <person name="Gnirke A."/>
            <person name="Yurkov A.M."/>
            <person name="Nowrousian M."/>
            <person name="Sun S."/>
            <person name="Cuomo C.A."/>
            <person name="Heitman J."/>
        </authorList>
    </citation>
    <scope>NUCLEOTIDE SEQUENCE [LARGE SCALE GENOMIC DNA]</scope>
    <source>
        <strain evidence="6 7">CBS 6074</strain>
    </source>
</reference>
<feature type="domain" description="EF-hand" evidence="5">
    <location>
        <begin position="129"/>
        <end position="164"/>
    </location>
</feature>
<dbReference type="SMART" id="SM00054">
    <property type="entry name" value="EFh"/>
    <property type="match status" value="3"/>
</dbReference>
<evidence type="ECO:0000313" key="7">
    <source>
        <dbReference type="Proteomes" id="UP001355207"/>
    </source>
</evidence>
<dbReference type="InterPro" id="IPR002048">
    <property type="entry name" value="EF_hand_dom"/>
</dbReference>